<dbReference type="FunFam" id="3.60.21.10:FF:000028">
    <property type="entry name" value="Putative metallophosphoesterase"/>
    <property type="match status" value="1"/>
</dbReference>
<evidence type="ECO:0000256" key="5">
    <source>
        <dbReference type="SAM" id="Phobius"/>
    </source>
</evidence>
<feature type="transmembrane region" description="Helical" evidence="5">
    <location>
        <begin position="73"/>
        <end position="94"/>
    </location>
</feature>
<feature type="transmembrane region" description="Helical" evidence="5">
    <location>
        <begin position="132"/>
        <end position="150"/>
    </location>
</feature>
<evidence type="ECO:0000256" key="4">
    <source>
        <dbReference type="ARBA" id="ARBA00061089"/>
    </source>
</evidence>
<reference evidence="7 8" key="1">
    <citation type="submission" date="2012-10" db="EMBL/GenBank/DDBJ databases">
        <authorList>
            <person name="Harkins D.M."/>
            <person name="Durkin A.S."/>
            <person name="Brinkac L.M."/>
            <person name="Selengut J.D."/>
            <person name="Sanka R."/>
            <person name="DePew J."/>
            <person name="Purushe J."/>
            <person name="Peacock S.J."/>
            <person name="Thaipadungpanit J."/>
            <person name="Wuthiekanun V.W."/>
            <person name="Day N.P."/>
            <person name="Vinetz J.M."/>
            <person name="Sutton G.G."/>
            <person name="Nelson W.C."/>
            <person name="Fouts D.E."/>
        </authorList>
    </citation>
    <scope>NUCLEOTIDE SEQUENCE [LARGE SCALE GENOMIC DNA]</scope>
    <source>
        <strain evidence="7 8">H1</strain>
    </source>
</reference>
<dbReference type="Gene3D" id="3.60.21.10">
    <property type="match status" value="1"/>
</dbReference>
<dbReference type="Pfam" id="PF00149">
    <property type="entry name" value="Metallophos"/>
    <property type="match status" value="1"/>
</dbReference>
<dbReference type="GO" id="GO:0016020">
    <property type="term" value="C:membrane"/>
    <property type="evidence" value="ECO:0007669"/>
    <property type="project" value="GOC"/>
</dbReference>
<dbReference type="SUPFAM" id="SSF56300">
    <property type="entry name" value="Metallo-dependent phosphatases"/>
    <property type="match status" value="1"/>
</dbReference>
<keyword evidence="3" id="KW-0378">Hydrolase</keyword>
<keyword evidence="5" id="KW-0812">Transmembrane</keyword>
<organism evidence="7 8">
    <name type="scientific">Leptospira kirschneri str. H1</name>
    <dbReference type="NCBI Taxonomy" id="1049966"/>
    <lineage>
        <taxon>Bacteria</taxon>
        <taxon>Pseudomonadati</taxon>
        <taxon>Spirochaetota</taxon>
        <taxon>Spirochaetia</taxon>
        <taxon>Leptospirales</taxon>
        <taxon>Leptospiraceae</taxon>
        <taxon>Leptospira</taxon>
    </lineage>
</organism>
<keyword evidence="5" id="KW-1133">Transmembrane helix</keyword>
<comment type="cofactor">
    <cofactor evidence="1">
        <name>a divalent metal cation</name>
        <dbReference type="ChEBI" id="CHEBI:60240"/>
    </cofactor>
</comment>
<dbReference type="RefSeq" id="WP_004765652.1">
    <property type="nucleotide sequence ID" value="NZ_AHMY02000045.1"/>
</dbReference>
<evidence type="ECO:0000256" key="1">
    <source>
        <dbReference type="ARBA" id="ARBA00001968"/>
    </source>
</evidence>
<dbReference type="CDD" id="cd07385">
    <property type="entry name" value="MPP_YkuE_C"/>
    <property type="match status" value="1"/>
</dbReference>
<protein>
    <submittedName>
        <fullName evidence="7">Calcineurin-like phosphoesterase family protein</fullName>
    </submittedName>
</protein>
<proteinExistence type="inferred from homology"/>
<keyword evidence="2" id="KW-0479">Metal-binding</keyword>
<feature type="transmembrane region" description="Helical" evidence="5">
    <location>
        <begin position="40"/>
        <end position="61"/>
    </location>
</feature>
<dbReference type="PANTHER" id="PTHR31302">
    <property type="entry name" value="TRANSMEMBRANE PROTEIN WITH METALLOPHOSPHOESTERASE DOMAIN-RELATED"/>
    <property type="match status" value="1"/>
</dbReference>
<dbReference type="GO" id="GO:0046872">
    <property type="term" value="F:metal ion binding"/>
    <property type="evidence" value="ECO:0007669"/>
    <property type="project" value="UniProtKB-KW"/>
</dbReference>
<dbReference type="EMBL" id="AHMY02000045">
    <property type="protein sequence ID" value="EKO15516.1"/>
    <property type="molecule type" value="Genomic_DNA"/>
</dbReference>
<feature type="domain" description="Calcineurin-like phosphoesterase" evidence="6">
    <location>
        <begin position="175"/>
        <end position="343"/>
    </location>
</feature>
<evidence type="ECO:0000259" key="6">
    <source>
        <dbReference type="Pfam" id="PF00149"/>
    </source>
</evidence>
<comment type="caution">
    <text evidence="7">The sequence shown here is derived from an EMBL/GenBank/DDBJ whole genome shotgun (WGS) entry which is preliminary data.</text>
</comment>
<dbReference type="GO" id="GO:0008758">
    <property type="term" value="F:UDP-2,3-diacylglucosamine hydrolase activity"/>
    <property type="evidence" value="ECO:0007669"/>
    <property type="project" value="TreeGrafter"/>
</dbReference>
<feature type="transmembrane region" description="Helical" evidence="5">
    <location>
        <begin position="7"/>
        <end position="28"/>
    </location>
</feature>
<accession>A0A0E2B2M4</accession>
<dbReference type="Proteomes" id="UP000006253">
    <property type="component" value="Unassembled WGS sequence"/>
</dbReference>
<dbReference type="InterPro" id="IPR029052">
    <property type="entry name" value="Metallo-depent_PP-like"/>
</dbReference>
<dbReference type="InterPro" id="IPR004843">
    <property type="entry name" value="Calcineurin-like_PHP"/>
</dbReference>
<sequence length="401" mass="44748">MENQISRFLIFLTVFTFIIGLGYTYTGFRLIPNLSNQGWISWLGWTLILLFTLSIPVSYYISLTSKREGIQTAFSYLAFTGLGFFTILFSLVLLKDITTVSFYGLSKFFPSQNIIESETAELIQRKEFLNRVLSFSVLGLAGGLTGIGFYQAHKKLKVILVEVIEKNLHTSLDGFRIVQISDVHIGPTIKKSFLESVVKRINELEPDLVAITGDLVDGPVSKLGHHITPLANLKSKHGTFFVTGNHEYYSGVLSWIRELEKHGIRVLLNENKILEHGKASLTLAGVTDLKAGTILEEHKTDPYRAMKGGEKTDYKILLAHQPNSVFEGAEAGFDLQLSGHTHGGQYFPGNLLIYLAQKFVAGLHKHKDTWIYVSRGTGYWGPPIRLGAPSEISVIQLKKNS</sequence>
<dbReference type="PANTHER" id="PTHR31302:SF31">
    <property type="entry name" value="PHOSPHODIESTERASE YAEI"/>
    <property type="match status" value="1"/>
</dbReference>
<gene>
    <name evidence="7" type="ORF">LEP1GSC081_0659</name>
</gene>
<name>A0A0E2B2M4_9LEPT</name>
<evidence type="ECO:0000313" key="8">
    <source>
        <dbReference type="Proteomes" id="UP000006253"/>
    </source>
</evidence>
<evidence type="ECO:0000256" key="3">
    <source>
        <dbReference type="ARBA" id="ARBA00022801"/>
    </source>
</evidence>
<dbReference type="AlphaFoldDB" id="A0A0E2B2M4"/>
<keyword evidence="5" id="KW-0472">Membrane</keyword>
<evidence type="ECO:0000256" key="2">
    <source>
        <dbReference type="ARBA" id="ARBA00022723"/>
    </source>
</evidence>
<evidence type="ECO:0000313" key="7">
    <source>
        <dbReference type="EMBL" id="EKO15516.1"/>
    </source>
</evidence>
<dbReference type="InterPro" id="IPR051158">
    <property type="entry name" value="Metallophosphoesterase_sf"/>
</dbReference>
<dbReference type="GO" id="GO:0009245">
    <property type="term" value="P:lipid A biosynthetic process"/>
    <property type="evidence" value="ECO:0007669"/>
    <property type="project" value="TreeGrafter"/>
</dbReference>
<comment type="similarity">
    <text evidence="4">Belongs to the metallophosphoesterase superfamily.</text>
</comment>